<feature type="compositionally biased region" description="Basic and acidic residues" evidence="1">
    <location>
        <begin position="1"/>
        <end position="10"/>
    </location>
</feature>
<feature type="compositionally biased region" description="Basic residues" evidence="1">
    <location>
        <begin position="248"/>
        <end position="261"/>
    </location>
</feature>
<reference evidence="3" key="1">
    <citation type="submission" date="2021-01" db="EMBL/GenBank/DDBJ databases">
        <title>Whole genome shotgun sequence of Actinoplanes siamensis NBRC 109076.</title>
        <authorList>
            <person name="Komaki H."/>
            <person name="Tamura T."/>
        </authorList>
    </citation>
    <scope>NUCLEOTIDE SEQUENCE</scope>
    <source>
        <strain evidence="3">NBRC 109076</strain>
    </source>
</reference>
<feature type="region of interest" description="Disordered" evidence="1">
    <location>
        <begin position="138"/>
        <end position="169"/>
    </location>
</feature>
<organism evidence="3 4">
    <name type="scientific">Actinoplanes siamensis</name>
    <dbReference type="NCBI Taxonomy" id="1223317"/>
    <lineage>
        <taxon>Bacteria</taxon>
        <taxon>Bacillati</taxon>
        <taxon>Actinomycetota</taxon>
        <taxon>Actinomycetes</taxon>
        <taxon>Micromonosporales</taxon>
        <taxon>Micromonosporaceae</taxon>
        <taxon>Actinoplanes</taxon>
    </lineage>
</organism>
<accession>A0A919NCT5</accession>
<dbReference type="AlphaFoldDB" id="A0A919NCT5"/>
<feature type="region of interest" description="Disordered" evidence="1">
    <location>
        <begin position="1"/>
        <end position="43"/>
    </location>
</feature>
<evidence type="ECO:0000313" key="4">
    <source>
        <dbReference type="Proteomes" id="UP000629619"/>
    </source>
</evidence>
<keyword evidence="2" id="KW-0472">Membrane</keyword>
<keyword evidence="2" id="KW-1133">Transmembrane helix</keyword>
<evidence type="ECO:0000313" key="3">
    <source>
        <dbReference type="EMBL" id="GIF08803.1"/>
    </source>
</evidence>
<evidence type="ECO:0000256" key="2">
    <source>
        <dbReference type="SAM" id="Phobius"/>
    </source>
</evidence>
<dbReference type="Proteomes" id="UP000629619">
    <property type="component" value="Unassembled WGS sequence"/>
</dbReference>
<evidence type="ECO:0000256" key="1">
    <source>
        <dbReference type="SAM" id="MobiDB-lite"/>
    </source>
</evidence>
<feature type="region of interest" description="Disordered" evidence="1">
    <location>
        <begin position="185"/>
        <end position="307"/>
    </location>
</feature>
<feature type="transmembrane region" description="Helical" evidence="2">
    <location>
        <begin position="49"/>
        <end position="71"/>
    </location>
</feature>
<sequence>MAGWRVERTPRATSGPVPSTRGGSPLAPPHHQGAGRRPERRAGRAGHRWVLRALVIGGLAGVAWLLTGAAAHAAGPEAEPVAGSLFGTTTDDAEPVAENEPVVGELLKAAVQPLEPVPEIHQRVLTVLSEESALFAKRAPGTPDPAVESPVSGTPAPVEGPVEDDESSIDAEPLGDALLTATAPLQAGGGDAAGQERPVAESDVTGPAALPRTPAPAPEIADPSGPPASRVQARQRAVPETDAPARRAGARSRPHVHRHTPAARPVAPETIRENQPGDGPAPTRMNLGAVSGIPAGGPGTNTESGSAAVLPGGTAIGPVACHRCPVAPAADVRRYDAEAPTVSPD</sequence>
<protein>
    <submittedName>
        <fullName evidence="3">Uncharacterized protein</fullName>
    </submittedName>
</protein>
<proteinExistence type="predicted"/>
<keyword evidence="4" id="KW-1185">Reference proteome</keyword>
<name>A0A919NCT5_9ACTN</name>
<gene>
    <name evidence="3" type="ORF">Asi03nite_63410</name>
</gene>
<dbReference type="RefSeq" id="WP_203684151.1">
    <property type="nucleotide sequence ID" value="NZ_BOMW01000068.1"/>
</dbReference>
<comment type="caution">
    <text evidence="3">The sequence shown here is derived from an EMBL/GenBank/DDBJ whole genome shotgun (WGS) entry which is preliminary data.</text>
</comment>
<keyword evidence="2" id="KW-0812">Transmembrane</keyword>
<dbReference type="EMBL" id="BOMW01000068">
    <property type="protein sequence ID" value="GIF08803.1"/>
    <property type="molecule type" value="Genomic_DNA"/>
</dbReference>